<keyword evidence="11" id="KW-1185">Reference proteome</keyword>
<evidence type="ECO:0000256" key="4">
    <source>
        <dbReference type="ARBA" id="ARBA00022763"/>
    </source>
</evidence>
<evidence type="ECO:0000256" key="2">
    <source>
        <dbReference type="ARBA" id="ARBA00006168"/>
    </source>
</evidence>
<evidence type="ECO:0000256" key="3">
    <source>
        <dbReference type="ARBA" id="ARBA00022741"/>
    </source>
</evidence>
<comment type="subcellular location">
    <subcellularLocation>
        <location evidence="1">Nucleus</location>
    </subcellularLocation>
</comment>
<sequence>MDRSGEDQVETKRPRRCVQSKLSFSVSPQAGGPQRAPSSPDAASDDGGSDYEVKKNKGNRKRSKKMKSRGGDPEESADNDRDAKELSGHRKKSARNLKTKQSGGETPRKNRTPIKFGHFEPSSTRRVLNCKSDNVKDCPDEIQPFCDLWSEAKKASEENLRLSAGKQTHPFFSICKATKRLSETKHAEKTENSRWHSLEVDDCISLPPVHVFDTVKDDGAVLNWKKWKFLETCHQEINRYCSTENSSFFDVSTESLILESSCGKETRLNSLLVDEKMDGTYMATSSSKFSSLPLSKEQLSSQIEKGRTADDEQDQIKMYKERLASYCRRCICFPDCSLWTEKYRPEISLEVCGNAESVELFSEWLKSWQERVVQKNDNENHSTIVDSEDCSYVDDSDMDELDDGDSLKNVLLITGPAGCGKSAAIYACAREHGFKVIEVNASSLRNGAYMRQTFGEGVDSLGLTHWLAEDQTHQQGKDIQELQLCIPLVTENGLEAYSSKLASSLYNIENTTEKNSHFHIANKTLFLFEEVDVVFDEDHGFVSMILKLAETTKRPIILTSNTKRPVLPHLLDRLVLDFKTPSYDELLYHASMVCSFEKVHISHSLLEHIINSCAGDIRRVLMFLQFWCQGFGDLTEKAIRCTKSSVPFDIGAMHLAIPNVIPWDFRCELSERVEEEISNTISAMEENSIVNFFLQHDVSSMEIIDPLQKVISTSVFKSRKNGKLRKHSIIAHTESLDHMDHLQDLFYDSDSPSTCFQKATKRKRGVVLSSDSDDGHSSDELKPKHISANQAVLSSGELRIEDKSAQSNQYSLRAITTSPTSQSKEIYEPSQLDQIGESRSLMDTVIDISEVVSTSHACDATRTQDVSCMSESSSISGTETNPNLIFISQEASYNSEFTSLFDSNISPLIQPGVSANIADKDNTELCKRLENHSSTADVHVEFLQGNHEIRCFQNEEEHGISPCQLVDGICSQEVVSVPKTWSRLRGCETNPKLLSPNSKDIASLASLTSGLVDLISEIDIMFSSCSPILCDNLEPTSTPCVEPDSFSWYDDQLEMGSTIARHGLCFYTMKLASVGSCLGCCNASDVAQEMLNSSTSSTSLGKLIIQESIIGQNHSCFKDPTVMKTRSSMSIGRGSEADLYGAILPIIPARLSMVLKGVAFHEYISFVGHISRFECSRLAESLIEKQKRRPRARMHYLSSGAHQLSSEQAQLLAQRCHFTSSSSIGNPIPAHEADANIDP</sequence>
<keyword evidence="7" id="KW-0131">Cell cycle</keyword>
<protein>
    <recommendedName>
        <fullName evidence="9">AAA+ ATPase domain-containing protein</fullName>
    </recommendedName>
</protein>
<evidence type="ECO:0000259" key="9">
    <source>
        <dbReference type="SMART" id="SM00382"/>
    </source>
</evidence>
<evidence type="ECO:0000313" key="11">
    <source>
        <dbReference type="Proteomes" id="UP001418222"/>
    </source>
</evidence>
<dbReference type="Gene3D" id="1.10.8.60">
    <property type="match status" value="1"/>
</dbReference>
<dbReference type="SMART" id="SM00382">
    <property type="entry name" value="AAA"/>
    <property type="match status" value="1"/>
</dbReference>
<dbReference type="PANTHER" id="PTHR12172:SF1">
    <property type="entry name" value="P-LOOP CONTAINING NUCLEOSIDE TRIPHOSPHATE HYDROLASES SUPERFAMILY PROTEIN"/>
    <property type="match status" value="1"/>
</dbReference>
<evidence type="ECO:0000313" key="10">
    <source>
        <dbReference type="EMBL" id="KAK8940816.1"/>
    </source>
</evidence>
<organism evidence="10 11">
    <name type="scientific">Platanthera zijinensis</name>
    <dbReference type="NCBI Taxonomy" id="2320716"/>
    <lineage>
        <taxon>Eukaryota</taxon>
        <taxon>Viridiplantae</taxon>
        <taxon>Streptophyta</taxon>
        <taxon>Embryophyta</taxon>
        <taxon>Tracheophyta</taxon>
        <taxon>Spermatophyta</taxon>
        <taxon>Magnoliopsida</taxon>
        <taxon>Liliopsida</taxon>
        <taxon>Asparagales</taxon>
        <taxon>Orchidaceae</taxon>
        <taxon>Orchidoideae</taxon>
        <taxon>Orchideae</taxon>
        <taxon>Orchidinae</taxon>
        <taxon>Platanthera</taxon>
    </lineage>
</organism>
<accession>A0AAP0G6S5</accession>
<dbReference type="GO" id="GO:0003682">
    <property type="term" value="F:chromatin binding"/>
    <property type="evidence" value="ECO:0007669"/>
    <property type="project" value="TreeGrafter"/>
</dbReference>
<feature type="region of interest" description="Disordered" evidence="8">
    <location>
        <begin position="766"/>
        <end position="785"/>
    </location>
</feature>
<evidence type="ECO:0000256" key="5">
    <source>
        <dbReference type="ARBA" id="ARBA00022840"/>
    </source>
</evidence>
<dbReference type="Pfam" id="PF00004">
    <property type="entry name" value="AAA"/>
    <property type="match status" value="1"/>
</dbReference>
<dbReference type="GO" id="GO:0005634">
    <property type="term" value="C:nucleus"/>
    <property type="evidence" value="ECO:0007669"/>
    <property type="project" value="UniProtKB-SubCell"/>
</dbReference>
<dbReference type="GO" id="GO:0003689">
    <property type="term" value="F:DNA clamp loader activity"/>
    <property type="evidence" value="ECO:0007669"/>
    <property type="project" value="TreeGrafter"/>
</dbReference>
<keyword evidence="5" id="KW-0067">ATP-binding</keyword>
<feature type="compositionally biased region" description="Basic and acidic residues" evidence="8">
    <location>
        <begin position="773"/>
        <end position="783"/>
    </location>
</feature>
<comment type="caution">
    <text evidence="10">The sequence shown here is derived from an EMBL/GenBank/DDBJ whole genome shotgun (WGS) entry which is preliminary data.</text>
</comment>
<evidence type="ECO:0000256" key="8">
    <source>
        <dbReference type="SAM" id="MobiDB-lite"/>
    </source>
</evidence>
<dbReference type="GO" id="GO:0016887">
    <property type="term" value="F:ATP hydrolysis activity"/>
    <property type="evidence" value="ECO:0007669"/>
    <property type="project" value="InterPro"/>
</dbReference>
<feature type="compositionally biased region" description="Basic and acidic residues" evidence="8">
    <location>
        <begin position="1"/>
        <end position="12"/>
    </location>
</feature>
<dbReference type="PANTHER" id="PTHR12172">
    <property type="entry name" value="CELL CYCLE CHECKPOINT PROTEIN RAD17"/>
    <property type="match status" value="1"/>
</dbReference>
<evidence type="ECO:0000256" key="7">
    <source>
        <dbReference type="ARBA" id="ARBA00023306"/>
    </source>
</evidence>
<feature type="region of interest" description="Disordered" evidence="8">
    <location>
        <begin position="1"/>
        <end position="120"/>
    </location>
</feature>
<evidence type="ECO:0000256" key="1">
    <source>
        <dbReference type="ARBA" id="ARBA00004123"/>
    </source>
</evidence>
<gene>
    <name evidence="10" type="ORF">KSP39_PZI010216</name>
</gene>
<keyword evidence="3" id="KW-0547">Nucleotide-binding</keyword>
<dbReference type="GO" id="GO:0000077">
    <property type="term" value="P:DNA damage checkpoint signaling"/>
    <property type="evidence" value="ECO:0007669"/>
    <property type="project" value="TreeGrafter"/>
</dbReference>
<reference evidence="10 11" key="1">
    <citation type="journal article" date="2022" name="Nat. Plants">
        <title>Genomes of leafy and leafless Platanthera orchids illuminate the evolution of mycoheterotrophy.</title>
        <authorList>
            <person name="Li M.H."/>
            <person name="Liu K.W."/>
            <person name="Li Z."/>
            <person name="Lu H.C."/>
            <person name="Ye Q.L."/>
            <person name="Zhang D."/>
            <person name="Wang J.Y."/>
            <person name="Li Y.F."/>
            <person name="Zhong Z.M."/>
            <person name="Liu X."/>
            <person name="Yu X."/>
            <person name="Liu D.K."/>
            <person name="Tu X.D."/>
            <person name="Liu B."/>
            <person name="Hao Y."/>
            <person name="Liao X.Y."/>
            <person name="Jiang Y.T."/>
            <person name="Sun W.H."/>
            <person name="Chen J."/>
            <person name="Chen Y.Q."/>
            <person name="Ai Y."/>
            <person name="Zhai J.W."/>
            <person name="Wu S.S."/>
            <person name="Zhou Z."/>
            <person name="Hsiao Y.Y."/>
            <person name="Wu W.L."/>
            <person name="Chen Y.Y."/>
            <person name="Lin Y.F."/>
            <person name="Hsu J.L."/>
            <person name="Li C.Y."/>
            <person name="Wang Z.W."/>
            <person name="Zhao X."/>
            <person name="Zhong W.Y."/>
            <person name="Ma X.K."/>
            <person name="Ma L."/>
            <person name="Huang J."/>
            <person name="Chen G.Z."/>
            <person name="Huang M.Z."/>
            <person name="Huang L."/>
            <person name="Peng D.H."/>
            <person name="Luo Y.B."/>
            <person name="Zou S.Q."/>
            <person name="Chen S.P."/>
            <person name="Lan S."/>
            <person name="Tsai W.C."/>
            <person name="Van de Peer Y."/>
            <person name="Liu Z.J."/>
        </authorList>
    </citation>
    <scope>NUCLEOTIDE SEQUENCE [LARGE SCALE GENOMIC DNA]</scope>
    <source>
        <strain evidence="10">Lor287</strain>
    </source>
</reference>
<feature type="compositionally biased region" description="Basic residues" evidence="8">
    <location>
        <begin position="56"/>
        <end position="68"/>
    </location>
</feature>
<name>A0AAP0G6S5_9ASPA</name>
<dbReference type="GO" id="GO:0005524">
    <property type="term" value="F:ATP binding"/>
    <property type="evidence" value="ECO:0007669"/>
    <property type="project" value="UniProtKB-KW"/>
</dbReference>
<dbReference type="GO" id="GO:0006281">
    <property type="term" value="P:DNA repair"/>
    <property type="evidence" value="ECO:0007669"/>
    <property type="project" value="InterPro"/>
</dbReference>
<feature type="compositionally biased region" description="Basic residues" evidence="8">
    <location>
        <begin position="89"/>
        <end position="98"/>
    </location>
</feature>
<dbReference type="InterPro" id="IPR003959">
    <property type="entry name" value="ATPase_AAA_core"/>
</dbReference>
<feature type="domain" description="AAA+ ATPase" evidence="9">
    <location>
        <begin position="407"/>
        <end position="582"/>
    </location>
</feature>
<dbReference type="EMBL" id="JBBWWQ010000008">
    <property type="protein sequence ID" value="KAK8940816.1"/>
    <property type="molecule type" value="Genomic_DNA"/>
</dbReference>
<dbReference type="InterPro" id="IPR027417">
    <property type="entry name" value="P-loop_NTPase"/>
</dbReference>
<comment type="similarity">
    <text evidence="2">Belongs to the rad17/RAD24 family.</text>
</comment>
<proteinExistence type="inferred from homology"/>
<dbReference type="InterPro" id="IPR003593">
    <property type="entry name" value="AAA+_ATPase"/>
</dbReference>
<dbReference type="GO" id="GO:0033314">
    <property type="term" value="P:mitotic DNA replication checkpoint signaling"/>
    <property type="evidence" value="ECO:0007669"/>
    <property type="project" value="TreeGrafter"/>
</dbReference>
<keyword evidence="4" id="KW-0227">DNA damage</keyword>
<keyword evidence="6" id="KW-0539">Nucleus</keyword>
<dbReference type="AlphaFoldDB" id="A0AAP0G6S5"/>
<feature type="compositionally biased region" description="Basic and acidic residues" evidence="8">
    <location>
        <begin position="78"/>
        <end position="88"/>
    </location>
</feature>
<dbReference type="Gene3D" id="3.40.50.300">
    <property type="entry name" value="P-loop containing nucleotide triphosphate hydrolases"/>
    <property type="match status" value="1"/>
</dbReference>
<dbReference type="SUPFAM" id="SSF52540">
    <property type="entry name" value="P-loop containing nucleoside triphosphate hydrolases"/>
    <property type="match status" value="1"/>
</dbReference>
<dbReference type="InterPro" id="IPR004582">
    <property type="entry name" value="Checkpoint_prot_Rad17_Rad24"/>
</dbReference>
<dbReference type="Proteomes" id="UP001418222">
    <property type="component" value="Unassembled WGS sequence"/>
</dbReference>
<evidence type="ECO:0000256" key="6">
    <source>
        <dbReference type="ARBA" id="ARBA00023242"/>
    </source>
</evidence>
<dbReference type="CDD" id="cd00009">
    <property type="entry name" value="AAA"/>
    <property type="match status" value="1"/>
</dbReference>